<dbReference type="STRING" id="3821.A0A151SG63"/>
<protein>
    <submittedName>
        <fullName evidence="2">UPF0481 protein At3g47200 family</fullName>
    </submittedName>
</protein>
<name>A0A151SG63_CAJCA</name>
<keyword evidence="1" id="KW-0472">Membrane</keyword>
<dbReference type="Gramene" id="C.cajan_23721.t">
    <property type="protein sequence ID" value="C.cajan_23721.t.cds1"/>
    <property type="gene ID" value="C.cajan_23721"/>
</dbReference>
<feature type="transmembrane region" description="Helical" evidence="1">
    <location>
        <begin position="474"/>
        <end position="496"/>
    </location>
</feature>
<dbReference type="PANTHER" id="PTHR31170">
    <property type="entry name" value="BNAC04G53230D PROTEIN"/>
    <property type="match status" value="1"/>
</dbReference>
<dbReference type="OrthoDB" id="1416955at2759"/>
<evidence type="ECO:0000256" key="1">
    <source>
        <dbReference type="SAM" id="Phobius"/>
    </source>
</evidence>
<dbReference type="Pfam" id="PF03140">
    <property type="entry name" value="DUF247"/>
    <property type="match status" value="1"/>
</dbReference>
<reference evidence="2" key="1">
    <citation type="journal article" date="2012" name="Nat. Biotechnol.">
        <title>Draft genome sequence of pigeonpea (Cajanus cajan), an orphan legume crop of resource-poor farmers.</title>
        <authorList>
            <person name="Varshney R.K."/>
            <person name="Chen W."/>
            <person name="Li Y."/>
            <person name="Bharti A.K."/>
            <person name="Saxena R.K."/>
            <person name="Schlueter J.A."/>
            <person name="Donoghue M.T."/>
            <person name="Azam S."/>
            <person name="Fan G."/>
            <person name="Whaley A.M."/>
            <person name="Farmer A.D."/>
            <person name="Sheridan J."/>
            <person name="Iwata A."/>
            <person name="Tuteja R."/>
            <person name="Penmetsa R.V."/>
            <person name="Wu W."/>
            <person name="Upadhyaya H.D."/>
            <person name="Yang S.P."/>
            <person name="Shah T."/>
            <person name="Saxena K.B."/>
            <person name="Michael T."/>
            <person name="McCombie W.R."/>
            <person name="Yang B."/>
            <person name="Zhang G."/>
            <person name="Yang H."/>
            <person name="Wang J."/>
            <person name="Spillane C."/>
            <person name="Cook D.R."/>
            <person name="May G.D."/>
            <person name="Xu X."/>
            <person name="Jackson S.A."/>
        </authorList>
    </citation>
    <scope>NUCLEOTIDE SEQUENCE [LARGE SCALE GENOMIC DNA]</scope>
</reference>
<dbReference type="EMBL" id="KQ483411">
    <property type="protein sequence ID" value="KYP53834.1"/>
    <property type="molecule type" value="Genomic_DNA"/>
</dbReference>
<organism evidence="2 3">
    <name type="scientific">Cajanus cajan</name>
    <name type="common">Pigeon pea</name>
    <name type="synonym">Cajanus indicus</name>
    <dbReference type="NCBI Taxonomy" id="3821"/>
    <lineage>
        <taxon>Eukaryota</taxon>
        <taxon>Viridiplantae</taxon>
        <taxon>Streptophyta</taxon>
        <taxon>Embryophyta</taxon>
        <taxon>Tracheophyta</taxon>
        <taxon>Spermatophyta</taxon>
        <taxon>Magnoliopsida</taxon>
        <taxon>eudicotyledons</taxon>
        <taxon>Gunneridae</taxon>
        <taxon>Pentapetalae</taxon>
        <taxon>rosids</taxon>
        <taxon>fabids</taxon>
        <taxon>Fabales</taxon>
        <taxon>Fabaceae</taxon>
        <taxon>Papilionoideae</taxon>
        <taxon>50 kb inversion clade</taxon>
        <taxon>NPAAA clade</taxon>
        <taxon>indigoferoid/millettioid clade</taxon>
        <taxon>Phaseoleae</taxon>
        <taxon>Cajanus</taxon>
    </lineage>
</organism>
<dbReference type="AlphaFoldDB" id="A0A151SG63"/>
<evidence type="ECO:0000313" key="3">
    <source>
        <dbReference type="Proteomes" id="UP000075243"/>
    </source>
</evidence>
<dbReference type="PANTHER" id="PTHR31170:SF20">
    <property type="entry name" value="DUF247 DOMAIN PROTEIN"/>
    <property type="match status" value="1"/>
</dbReference>
<proteinExistence type="predicted"/>
<keyword evidence="3" id="KW-1185">Reference proteome</keyword>
<accession>A0A151SG63</accession>
<dbReference type="InterPro" id="IPR004158">
    <property type="entry name" value="DUF247_pln"/>
</dbReference>
<gene>
    <name evidence="2" type="ORF">KK1_024408</name>
</gene>
<evidence type="ECO:0000313" key="2">
    <source>
        <dbReference type="EMBL" id="KYP53834.1"/>
    </source>
</evidence>
<keyword evidence="1" id="KW-1133">Transmembrane helix</keyword>
<dbReference type="Proteomes" id="UP000075243">
    <property type="component" value="Unassembled WGS sequence"/>
</dbReference>
<feature type="transmembrane region" description="Helical" evidence="1">
    <location>
        <begin position="196"/>
        <end position="214"/>
    </location>
</feature>
<keyword evidence="1" id="KW-0812">Transmembrane</keyword>
<dbReference type="OMA" id="QNRITHE"/>
<sequence length="498" mass="57209">MSGSGTSESDSKLGGWVSSMKLLLGFLRDEALGVKACSISGVPEQFRKSEKESEPYKPKVVSIGPLYKGNKRDLLHMEEIKYRFMHSLFHRTTDPLGSFDECSKIILHLDMLVRTFYVDDIEFNNYDLAKIMLLDGCFLLELLITKAEESDNDFRALQSLSGVPLQIKSHEFKHSLADVRKMSEVLLDLKLLGNQIPLFVLILLFHILFVPAEIDSDGLKHVRKIINALALFLFGCTHSVNVTDCPNAAHLLDTVHSFETKNEDGNRIAPESKHHLKLKCCAYRFLSDGIKITRAEDHSFDFENEGAIFGCYKLLKKGTLEIQRLNITEEKEIEWRNFVAWEQNRITHEKYVGGKHDRTSCRFSEIAVSLRGLVCCEHDIKLLYKSDVLETQWSNEDLMNFFRSLARGIQIDTNMVDKYDEMIQTLKENPDHRINFKLFWLWHKLKRVMINAKYELREMFATLKRDHTPTVWKTIGVIAAVVLLFLTVAQTVFAAIGL</sequence>